<name>A0AAV4ADK9_9GAST</name>
<dbReference type="AlphaFoldDB" id="A0AAV4ADK9"/>
<evidence type="ECO:0000313" key="2">
    <source>
        <dbReference type="Proteomes" id="UP000735302"/>
    </source>
</evidence>
<dbReference type="SUPFAM" id="SSF55486">
    <property type="entry name" value="Metalloproteases ('zincins'), catalytic domain"/>
    <property type="match status" value="1"/>
</dbReference>
<comment type="caution">
    <text evidence="1">The sequence shown here is derived from an EMBL/GenBank/DDBJ whole genome shotgun (WGS) entry which is preliminary data.</text>
</comment>
<organism evidence="1 2">
    <name type="scientific">Plakobranchus ocellatus</name>
    <dbReference type="NCBI Taxonomy" id="259542"/>
    <lineage>
        <taxon>Eukaryota</taxon>
        <taxon>Metazoa</taxon>
        <taxon>Spiralia</taxon>
        <taxon>Lophotrochozoa</taxon>
        <taxon>Mollusca</taxon>
        <taxon>Gastropoda</taxon>
        <taxon>Heterobranchia</taxon>
        <taxon>Euthyneura</taxon>
        <taxon>Panpulmonata</taxon>
        <taxon>Sacoglossa</taxon>
        <taxon>Placobranchoidea</taxon>
        <taxon>Plakobranchidae</taxon>
        <taxon>Plakobranchus</taxon>
    </lineage>
</organism>
<reference evidence="1 2" key="1">
    <citation type="journal article" date="2021" name="Elife">
        <title>Chloroplast acquisition without the gene transfer in kleptoplastic sea slugs, Plakobranchus ocellatus.</title>
        <authorList>
            <person name="Maeda T."/>
            <person name="Takahashi S."/>
            <person name="Yoshida T."/>
            <person name="Shimamura S."/>
            <person name="Takaki Y."/>
            <person name="Nagai Y."/>
            <person name="Toyoda A."/>
            <person name="Suzuki Y."/>
            <person name="Arimoto A."/>
            <person name="Ishii H."/>
            <person name="Satoh N."/>
            <person name="Nishiyama T."/>
            <person name="Hasebe M."/>
            <person name="Maruyama T."/>
            <person name="Minagawa J."/>
            <person name="Obokata J."/>
            <person name="Shigenobu S."/>
        </authorList>
    </citation>
    <scope>NUCLEOTIDE SEQUENCE [LARGE SCALE GENOMIC DNA]</scope>
</reference>
<evidence type="ECO:0000313" key="1">
    <source>
        <dbReference type="EMBL" id="GFO05087.1"/>
    </source>
</evidence>
<dbReference type="Proteomes" id="UP000735302">
    <property type="component" value="Unassembled WGS sequence"/>
</dbReference>
<gene>
    <name evidence="1" type="ORF">PoB_003159200</name>
</gene>
<protein>
    <submittedName>
        <fullName evidence="1">Hemagglutinin</fullName>
    </submittedName>
</protein>
<dbReference type="EMBL" id="BLXT01003746">
    <property type="protein sequence ID" value="GFO05087.1"/>
    <property type="molecule type" value="Genomic_DNA"/>
</dbReference>
<dbReference type="InterPro" id="IPR027268">
    <property type="entry name" value="Peptidase_M4/M1_CTD_sf"/>
</dbReference>
<sequence>MRPLPSTCPPRISAAFNCFLTANRLYWRSDTDFEAGACGVLRGAYDEGYDMDVVADAFKTVGITLKDCSDPSTLITAELHAGTEQKNLKVSYLIQPLFRIRVPSSTRRVTVTSSDGLSVALSDNYKRNGTALASGTGAVSIQVNGGGIIYARFFRGIMGRISGASATLSFD</sequence>
<proteinExistence type="predicted"/>
<dbReference type="Gene3D" id="1.10.390.10">
    <property type="entry name" value="Neutral Protease Domain 2"/>
    <property type="match status" value="1"/>
</dbReference>
<accession>A0AAV4ADK9</accession>
<keyword evidence="2" id="KW-1185">Reference proteome</keyword>